<protein>
    <submittedName>
        <fullName evidence="1">5369_t:CDS:1</fullName>
    </submittedName>
</protein>
<dbReference type="Proteomes" id="UP000789739">
    <property type="component" value="Unassembled WGS sequence"/>
</dbReference>
<dbReference type="OrthoDB" id="2380651at2759"/>
<gene>
    <name evidence="1" type="ORF">PBRASI_LOCUS8796</name>
</gene>
<sequence>MASPPKNLEEEIIREIAKRILQNRYEFSEDQVNALFSIQKNGSSHSITTPDKN</sequence>
<name>A0A9N9GSB5_9GLOM</name>
<dbReference type="AlphaFoldDB" id="A0A9N9GSB5"/>
<evidence type="ECO:0000313" key="2">
    <source>
        <dbReference type="Proteomes" id="UP000789739"/>
    </source>
</evidence>
<feature type="non-terminal residue" evidence="1">
    <location>
        <position position="53"/>
    </location>
</feature>
<proteinExistence type="predicted"/>
<dbReference type="EMBL" id="CAJVPI010001669">
    <property type="protein sequence ID" value="CAG8622622.1"/>
    <property type="molecule type" value="Genomic_DNA"/>
</dbReference>
<comment type="caution">
    <text evidence="1">The sequence shown here is derived from an EMBL/GenBank/DDBJ whole genome shotgun (WGS) entry which is preliminary data.</text>
</comment>
<organism evidence="1 2">
    <name type="scientific">Paraglomus brasilianum</name>
    <dbReference type="NCBI Taxonomy" id="144538"/>
    <lineage>
        <taxon>Eukaryota</taxon>
        <taxon>Fungi</taxon>
        <taxon>Fungi incertae sedis</taxon>
        <taxon>Mucoromycota</taxon>
        <taxon>Glomeromycotina</taxon>
        <taxon>Glomeromycetes</taxon>
        <taxon>Paraglomerales</taxon>
        <taxon>Paraglomeraceae</taxon>
        <taxon>Paraglomus</taxon>
    </lineage>
</organism>
<reference evidence="1" key="1">
    <citation type="submission" date="2021-06" db="EMBL/GenBank/DDBJ databases">
        <authorList>
            <person name="Kallberg Y."/>
            <person name="Tangrot J."/>
            <person name="Rosling A."/>
        </authorList>
    </citation>
    <scope>NUCLEOTIDE SEQUENCE</scope>
    <source>
        <strain evidence="1">BR232B</strain>
    </source>
</reference>
<accession>A0A9N9GSB5</accession>
<evidence type="ECO:0000313" key="1">
    <source>
        <dbReference type="EMBL" id="CAG8622622.1"/>
    </source>
</evidence>
<keyword evidence="2" id="KW-1185">Reference proteome</keyword>